<dbReference type="AlphaFoldDB" id="A0A5C7EJ92"/>
<keyword evidence="3 9" id="KW-0349">Heme</keyword>
<evidence type="ECO:0000313" key="14">
    <source>
        <dbReference type="Proteomes" id="UP000321201"/>
    </source>
</evidence>
<evidence type="ECO:0000256" key="4">
    <source>
        <dbReference type="ARBA" id="ARBA00022692"/>
    </source>
</evidence>
<reference evidence="13 14" key="1">
    <citation type="submission" date="2019-08" db="EMBL/GenBank/DDBJ databases">
        <title>Pelomicrobium methylotrophicum gen. nov., sp. nov. a moderately thermophilic, facultatively anaerobic, lithoautotrophic and methylotrophic bacterium isolated from a terrestrial mud volcano.</title>
        <authorList>
            <person name="Slobodkina G.B."/>
            <person name="Merkel A.Y."/>
            <person name="Slobodkin A.I."/>
        </authorList>
    </citation>
    <scope>NUCLEOTIDE SEQUENCE [LARGE SCALE GENOMIC DNA]</scope>
    <source>
        <strain evidence="13 14">SM250</strain>
    </source>
</reference>
<dbReference type="PROSITE" id="PS51007">
    <property type="entry name" value="CYTC"/>
    <property type="match status" value="1"/>
</dbReference>
<dbReference type="SUPFAM" id="SSF46626">
    <property type="entry name" value="Cytochrome c"/>
    <property type="match status" value="1"/>
</dbReference>
<feature type="transmembrane region" description="Helical" evidence="10">
    <location>
        <begin position="538"/>
        <end position="561"/>
    </location>
</feature>
<evidence type="ECO:0000256" key="3">
    <source>
        <dbReference type="ARBA" id="ARBA00022617"/>
    </source>
</evidence>
<evidence type="ECO:0000256" key="5">
    <source>
        <dbReference type="ARBA" id="ARBA00022723"/>
    </source>
</evidence>
<accession>A0A5C7EJ92</accession>
<feature type="transmembrane region" description="Helical" evidence="10">
    <location>
        <begin position="573"/>
        <end position="596"/>
    </location>
</feature>
<evidence type="ECO:0000256" key="8">
    <source>
        <dbReference type="ARBA" id="ARBA00023136"/>
    </source>
</evidence>
<comment type="caution">
    <text evidence="13">The sequence shown here is derived from an EMBL/GenBank/DDBJ whole genome shotgun (WGS) entry which is preliminary data.</text>
</comment>
<dbReference type="GO" id="GO:0020037">
    <property type="term" value="F:heme binding"/>
    <property type="evidence" value="ECO:0007669"/>
    <property type="project" value="InterPro"/>
</dbReference>
<dbReference type="Pfam" id="PF03239">
    <property type="entry name" value="FTR1"/>
    <property type="match status" value="1"/>
</dbReference>
<feature type="domain" description="Cytochrome c" evidence="12">
    <location>
        <begin position="138"/>
        <end position="225"/>
    </location>
</feature>
<dbReference type="InterPro" id="IPR036909">
    <property type="entry name" value="Cyt_c-like_dom_sf"/>
</dbReference>
<dbReference type="InterPro" id="IPR004923">
    <property type="entry name" value="FTR1/Fip1/EfeU"/>
</dbReference>
<keyword evidence="4 10" id="KW-0812">Transmembrane</keyword>
<evidence type="ECO:0000256" key="6">
    <source>
        <dbReference type="ARBA" id="ARBA00022989"/>
    </source>
</evidence>
<feature type="signal peptide" evidence="11">
    <location>
        <begin position="1"/>
        <end position="29"/>
    </location>
</feature>
<evidence type="ECO:0000256" key="10">
    <source>
        <dbReference type="SAM" id="Phobius"/>
    </source>
</evidence>
<feature type="transmembrane region" description="Helical" evidence="10">
    <location>
        <begin position="395"/>
        <end position="418"/>
    </location>
</feature>
<dbReference type="GO" id="GO:0046872">
    <property type="term" value="F:metal ion binding"/>
    <property type="evidence" value="ECO:0007669"/>
    <property type="project" value="UniProtKB-KW"/>
</dbReference>
<dbReference type="PANTHER" id="PTHR31632:SF2">
    <property type="entry name" value="PLASMA MEMBRANE IRON PERMEASE"/>
    <property type="match status" value="1"/>
</dbReference>
<evidence type="ECO:0000256" key="11">
    <source>
        <dbReference type="SAM" id="SignalP"/>
    </source>
</evidence>
<name>A0A5C7EJ92_9PROT</name>
<evidence type="ECO:0000259" key="12">
    <source>
        <dbReference type="PROSITE" id="PS51007"/>
    </source>
</evidence>
<feature type="chain" id="PRO_5022829049" evidence="11">
    <location>
        <begin position="30"/>
        <end position="656"/>
    </location>
</feature>
<keyword evidence="5 9" id="KW-0479">Metal-binding</keyword>
<dbReference type="Proteomes" id="UP000321201">
    <property type="component" value="Unassembled WGS sequence"/>
</dbReference>
<comment type="similarity">
    <text evidence="2">Belongs to the oxidase-dependent Fe transporter (OFeT) (TC 9.A.10.1) family.</text>
</comment>
<evidence type="ECO:0000256" key="1">
    <source>
        <dbReference type="ARBA" id="ARBA00004141"/>
    </source>
</evidence>
<dbReference type="GO" id="GO:0015093">
    <property type="term" value="F:ferrous iron transmembrane transporter activity"/>
    <property type="evidence" value="ECO:0007669"/>
    <property type="project" value="TreeGrafter"/>
</dbReference>
<feature type="transmembrane region" description="Helical" evidence="10">
    <location>
        <begin position="500"/>
        <end position="518"/>
    </location>
</feature>
<dbReference type="GO" id="GO:0033573">
    <property type="term" value="C:high-affinity iron permease complex"/>
    <property type="evidence" value="ECO:0007669"/>
    <property type="project" value="InterPro"/>
</dbReference>
<organism evidence="13 14">
    <name type="scientific">Pelomicrobium methylotrophicum</name>
    <dbReference type="NCBI Taxonomy" id="2602750"/>
    <lineage>
        <taxon>Bacteria</taxon>
        <taxon>Pseudomonadati</taxon>
        <taxon>Pseudomonadota</taxon>
        <taxon>Hydrogenophilia</taxon>
        <taxon>Hydrogenophilia incertae sedis</taxon>
        <taxon>Pelomicrobium</taxon>
    </lineage>
</organism>
<comment type="subcellular location">
    <subcellularLocation>
        <location evidence="1">Membrane</location>
        <topology evidence="1">Multi-pass membrane protein</topology>
    </subcellularLocation>
</comment>
<evidence type="ECO:0000256" key="2">
    <source>
        <dbReference type="ARBA" id="ARBA00008333"/>
    </source>
</evidence>
<keyword evidence="7 9" id="KW-0408">Iron</keyword>
<dbReference type="RefSeq" id="WP_147800227.1">
    <property type="nucleotide sequence ID" value="NZ_VPFL01000014.1"/>
</dbReference>
<dbReference type="Pfam" id="PF00034">
    <property type="entry name" value="Cytochrom_C"/>
    <property type="match status" value="1"/>
</dbReference>
<sequence>MSKGSGSALGFWLAAVFAAALIAAMEAHAALSEANLRDAQNIVHMLDYVSVDYPEFVRDGQVLNDAEYREQLEFAGQVLALLETLPPPQQADLLAQAAELKRRIEGKAPGEEVSRLASALRWAVIDAYDLAVTPKRAPDLSRARTLYAEHCAGCHGAQGRGDGPAASGMDPPPSDFHDQARMASRSVYGLYSTITLGVAGTPMASFRHLSEEDRWALAFYVSGMGVDPALAEKGAALWKDGAGRDVFTGLKPLATLTRKEAAEKHGPDAAMVMAWLTAHPEAVGTASGSPIDESRRLLAESVDAYRRGDRAEAQRLAVAAYLEGFELAEAGLDTVARSLRIEVEAAMMAYRGLLRSGAPVAEVESKAAAIDVLLARAQELFGGEVLSPSAAAVSAFVILLREGLEAILVLAAVIAFLVKAERRDLLKYVHAGWTGALLLGVATWAMASHVVSVSGAGRELTEGVTALLAAAILIYVGFWLHGKSHAQAWKAFIEQRLKGALSRGTVSALVAVSFLAVYREVFETVLFYQALWTQTGDTGGGSILVGFLGGAAALVVISWGIFRYGVRLPIGPFFTVSSVLVALLAVVFVGQGVAALQEAGRLPADLVAFPRVPVLGIYPTVQSLAAQTAALLLVIAGFVWMQRAARKHPRKTPAGA</sequence>
<keyword evidence="8 10" id="KW-0472">Membrane</keyword>
<dbReference type="GO" id="GO:0009055">
    <property type="term" value="F:electron transfer activity"/>
    <property type="evidence" value="ECO:0007669"/>
    <property type="project" value="InterPro"/>
</dbReference>
<feature type="transmembrane region" description="Helical" evidence="10">
    <location>
        <begin position="616"/>
        <end position="641"/>
    </location>
</feature>
<evidence type="ECO:0000256" key="7">
    <source>
        <dbReference type="ARBA" id="ARBA00023004"/>
    </source>
</evidence>
<dbReference type="Gene3D" id="1.10.760.10">
    <property type="entry name" value="Cytochrome c-like domain"/>
    <property type="match status" value="1"/>
</dbReference>
<feature type="transmembrane region" description="Helical" evidence="10">
    <location>
        <begin position="463"/>
        <end position="480"/>
    </location>
</feature>
<dbReference type="OrthoDB" id="5296980at2"/>
<dbReference type="EMBL" id="VPFL01000014">
    <property type="protein sequence ID" value="TXF11395.1"/>
    <property type="molecule type" value="Genomic_DNA"/>
</dbReference>
<dbReference type="InterPro" id="IPR009056">
    <property type="entry name" value="Cyt_c-like_dom"/>
</dbReference>
<evidence type="ECO:0000256" key="9">
    <source>
        <dbReference type="PROSITE-ProRule" id="PRU00433"/>
    </source>
</evidence>
<keyword evidence="6 10" id="KW-1133">Transmembrane helix</keyword>
<gene>
    <name evidence="13" type="ORF">FR698_10890</name>
</gene>
<proteinExistence type="inferred from homology"/>
<dbReference type="InParanoid" id="A0A5C7EJ92"/>
<keyword evidence="14" id="KW-1185">Reference proteome</keyword>
<evidence type="ECO:0000313" key="13">
    <source>
        <dbReference type="EMBL" id="TXF11395.1"/>
    </source>
</evidence>
<dbReference type="PANTHER" id="PTHR31632">
    <property type="entry name" value="IRON TRANSPORTER FTH1"/>
    <property type="match status" value="1"/>
</dbReference>
<protein>
    <submittedName>
        <fullName evidence="13">C-type cytochrome</fullName>
    </submittedName>
</protein>
<keyword evidence="11" id="KW-0732">Signal</keyword>
<feature type="transmembrane region" description="Helical" evidence="10">
    <location>
        <begin position="430"/>
        <end position="451"/>
    </location>
</feature>